<dbReference type="AlphaFoldDB" id="A0A1W7R4X3"/>
<proteinExistence type="inferred from homology"/>
<dbReference type="VEuPathDB" id="VectorBase:AALC636_035037"/>
<protein>
    <submittedName>
        <fullName evidence="4">Putative conserved plasma membrane protein</fullName>
    </submittedName>
</protein>
<evidence type="ECO:0000259" key="3">
    <source>
        <dbReference type="Pfam" id="PF00561"/>
    </source>
</evidence>
<dbReference type="GO" id="GO:0016787">
    <property type="term" value="F:hydrolase activity"/>
    <property type="evidence" value="ECO:0007669"/>
    <property type="project" value="UniProtKB-KW"/>
</dbReference>
<dbReference type="EMBL" id="GEHC01001444">
    <property type="protein sequence ID" value="JAV46201.1"/>
    <property type="molecule type" value="Transcribed_RNA"/>
</dbReference>
<dbReference type="VEuPathDB" id="VectorBase:AALFPA_049739"/>
<evidence type="ECO:0000256" key="2">
    <source>
        <dbReference type="ARBA" id="ARBA00022801"/>
    </source>
</evidence>
<keyword evidence="2" id="KW-0378">Hydrolase</keyword>
<sequence>MTTDRTQYFEINIPVPFGIIAGKWYGPKDVRPILFIHGFNDNCGTFDRLIQLLPSRGSYLAIDLPGCGLSSRSPNGMMYHVTDLALIILRIMKTYQWPKVSLVGHSMGAMACYCFLGFFPAKVDLFIALDSLQLFHFEQILDQQAYFFTRSMQADEDNVNNVSASEYSYEQLVEKVHNLPSCTIPKELCHCILRRNISKSKTLPESYRFHYDSRTKYPYIMGWSREASAMTAKRIKCPVLIIRANDSLFYGDEEEFLSLVETLKQNNTHTKLVHTPGGHYLHLIEAERIAAEIEVFLDEIDYCKNVVQSKI</sequence>
<dbReference type="InterPro" id="IPR050266">
    <property type="entry name" value="AB_hydrolase_sf"/>
</dbReference>
<evidence type="ECO:0000256" key="1">
    <source>
        <dbReference type="ARBA" id="ARBA00008645"/>
    </source>
</evidence>
<dbReference type="PANTHER" id="PTHR43798">
    <property type="entry name" value="MONOACYLGLYCEROL LIPASE"/>
    <property type="match status" value="1"/>
</dbReference>
<dbReference type="PANTHER" id="PTHR43798:SF14">
    <property type="entry name" value="SERINE HYDROLASE-LIKE PROTEIN DDB_G0286239"/>
    <property type="match status" value="1"/>
</dbReference>
<dbReference type="GO" id="GO:0016020">
    <property type="term" value="C:membrane"/>
    <property type="evidence" value="ECO:0007669"/>
    <property type="project" value="TreeGrafter"/>
</dbReference>
<dbReference type="InterPro" id="IPR029058">
    <property type="entry name" value="AB_hydrolase_fold"/>
</dbReference>
<name>A0A1W7R4X3_AEDAL</name>
<reference evidence="4" key="1">
    <citation type="submission" date="2016-03" db="EMBL/GenBank/DDBJ databases">
        <title>RNAseq analyses of the sensorial organs of adult female Aedes albopictus.</title>
        <authorList>
            <person name="Fabrizio L."/>
            <person name="Ribeiro J.M."/>
            <person name="Arca B."/>
        </authorList>
    </citation>
    <scope>NUCLEOTIDE SEQUENCE</scope>
</reference>
<dbReference type="InterPro" id="IPR000073">
    <property type="entry name" value="AB_hydrolase_1"/>
</dbReference>
<evidence type="ECO:0000313" key="4">
    <source>
        <dbReference type="EMBL" id="JAV46201.1"/>
    </source>
</evidence>
<dbReference type="SUPFAM" id="SSF53474">
    <property type="entry name" value="alpha/beta-Hydrolases"/>
    <property type="match status" value="1"/>
</dbReference>
<dbReference type="Gene3D" id="3.40.50.1820">
    <property type="entry name" value="alpha/beta hydrolase"/>
    <property type="match status" value="1"/>
</dbReference>
<feature type="domain" description="AB hydrolase-1" evidence="3">
    <location>
        <begin position="32"/>
        <end position="282"/>
    </location>
</feature>
<dbReference type="Pfam" id="PF00561">
    <property type="entry name" value="Abhydrolase_1"/>
    <property type="match status" value="1"/>
</dbReference>
<dbReference type="VEuPathDB" id="VectorBase:AALF018411"/>
<comment type="similarity">
    <text evidence="1">Belongs to the AB hydrolase superfamily.</text>
</comment>
<organism evidence="4">
    <name type="scientific">Aedes albopictus</name>
    <name type="common">Asian tiger mosquito</name>
    <name type="synonym">Stegomyia albopicta</name>
    <dbReference type="NCBI Taxonomy" id="7160"/>
    <lineage>
        <taxon>Eukaryota</taxon>
        <taxon>Metazoa</taxon>
        <taxon>Ecdysozoa</taxon>
        <taxon>Arthropoda</taxon>
        <taxon>Hexapoda</taxon>
        <taxon>Insecta</taxon>
        <taxon>Pterygota</taxon>
        <taxon>Neoptera</taxon>
        <taxon>Endopterygota</taxon>
        <taxon>Diptera</taxon>
        <taxon>Nematocera</taxon>
        <taxon>Culicoidea</taxon>
        <taxon>Culicidae</taxon>
        <taxon>Culicinae</taxon>
        <taxon>Aedini</taxon>
        <taxon>Aedes</taxon>
        <taxon>Stegomyia</taxon>
    </lineage>
</organism>
<accession>A0A1W7R4X3</accession>